<dbReference type="AlphaFoldDB" id="A0A9E7DC48"/>
<sequence length="97" mass="10842">MQRTQVAPEADAFTFSEIAGHEGMYETRESLDGAGAVDVLERLRDVTNRMDEAQVSTGSRYLFITPTPKGVLDDYSYANPARSNRVLERFAQIVEVL</sequence>
<evidence type="ECO:0000313" key="1">
    <source>
        <dbReference type="EMBL" id="UQF77965.1"/>
    </source>
</evidence>
<organism evidence="1 2">
    <name type="scientific">Lancefieldella parvula</name>
    <dbReference type="NCBI Taxonomy" id="1382"/>
    <lineage>
        <taxon>Bacteria</taxon>
        <taxon>Bacillati</taxon>
        <taxon>Actinomycetota</taxon>
        <taxon>Coriobacteriia</taxon>
        <taxon>Coriobacteriales</taxon>
        <taxon>Atopobiaceae</taxon>
        <taxon>Lancefieldella</taxon>
    </lineage>
</organism>
<dbReference type="EMBL" id="CP097092">
    <property type="protein sequence ID" value="UQF77965.1"/>
    <property type="molecule type" value="Genomic_DNA"/>
</dbReference>
<reference evidence="1" key="1">
    <citation type="submission" date="2022-05" db="EMBL/GenBank/DDBJ databases">
        <title>Using nanopore sequencing to obtain complete genomes from saliva samples.</title>
        <authorList>
            <person name="Baker J.L."/>
        </authorList>
    </citation>
    <scope>NUCLEOTIDE SEQUENCE</scope>
    <source>
        <strain evidence="1">JCVI-JB-Lp32</strain>
    </source>
</reference>
<evidence type="ECO:0000313" key="2">
    <source>
        <dbReference type="Proteomes" id="UP000831562"/>
    </source>
</evidence>
<accession>A0A9E7DC48</accession>
<name>A0A9E7DC48_9ACTN</name>
<protein>
    <submittedName>
        <fullName evidence="1">Uncharacterized protein</fullName>
    </submittedName>
</protein>
<gene>
    <name evidence="1" type="ORF">M3I19_06740</name>
</gene>
<proteinExistence type="predicted"/>
<dbReference type="Proteomes" id="UP000831562">
    <property type="component" value="Chromosome"/>
</dbReference>